<protein>
    <submittedName>
        <fullName evidence="2">NAD(P)H-dependent oxidoreductase</fullName>
    </submittedName>
</protein>
<reference evidence="2" key="1">
    <citation type="submission" date="2020-07" db="EMBL/GenBank/DDBJ databases">
        <title>Vallitalea pronyensis genome.</title>
        <authorList>
            <person name="Postec A."/>
        </authorList>
    </citation>
    <scope>NUCLEOTIDE SEQUENCE</scope>
    <source>
        <strain evidence="2">FatNI3</strain>
    </source>
</reference>
<dbReference type="KEGG" id="vpy:HZI73_03085"/>
<keyword evidence="3" id="KW-1185">Reference proteome</keyword>
<dbReference type="RefSeq" id="WP_212696797.1">
    <property type="nucleotide sequence ID" value="NZ_CP058649.1"/>
</dbReference>
<dbReference type="GO" id="GO:0016491">
    <property type="term" value="F:oxidoreductase activity"/>
    <property type="evidence" value="ECO:0007669"/>
    <property type="project" value="InterPro"/>
</dbReference>
<proteinExistence type="predicted"/>
<dbReference type="EMBL" id="CP058649">
    <property type="protein sequence ID" value="QUI21327.1"/>
    <property type="molecule type" value="Genomic_DNA"/>
</dbReference>
<evidence type="ECO:0000313" key="3">
    <source>
        <dbReference type="Proteomes" id="UP000683246"/>
    </source>
</evidence>
<name>A0A8J8SFG5_9FIRM</name>
<dbReference type="Proteomes" id="UP000683246">
    <property type="component" value="Chromosome"/>
</dbReference>
<dbReference type="Gene3D" id="3.40.50.360">
    <property type="match status" value="1"/>
</dbReference>
<gene>
    <name evidence="2" type="ORF">HZI73_03085</name>
</gene>
<evidence type="ECO:0000259" key="1">
    <source>
        <dbReference type="Pfam" id="PF03358"/>
    </source>
</evidence>
<dbReference type="AlphaFoldDB" id="A0A8J8SFG5"/>
<dbReference type="InterPro" id="IPR029039">
    <property type="entry name" value="Flavoprotein-like_sf"/>
</dbReference>
<dbReference type="InterPro" id="IPR005025">
    <property type="entry name" value="FMN_Rdtase-like_dom"/>
</dbReference>
<sequence length="214" mass="24939">METIILNGSPRGNNGNSEIFIRQFLKGMRTHCDVKYMNKENPEELASHVKKYDTIIMVLPLYIHSMPGMVMRFIEHLEPSAVHSKQAIGFILQCGFTESSQCKYVERYFSCLAKELNRTYLGTVIKGEAAGVYMLPKFMTKKLFTLLNQLGEMYDQTHTFDRRVMEKLQQPYVLTGFTLKFMQFTTKLGANKIMWHRFLKKNDAFHKKLDQPFA</sequence>
<evidence type="ECO:0000313" key="2">
    <source>
        <dbReference type="EMBL" id="QUI21327.1"/>
    </source>
</evidence>
<accession>A0A8J8SFG5</accession>
<dbReference type="SUPFAM" id="SSF52218">
    <property type="entry name" value="Flavoproteins"/>
    <property type="match status" value="1"/>
</dbReference>
<organism evidence="2 3">
    <name type="scientific">Vallitalea pronyensis</name>
    <dbReference type="NCBI Taxonomy" id="1348613"/>
    <lineage>
        <taxon>Bacteria</taxon>
        <taxon>Bacillati</taxon>
        <taxon>Bacillota</taxon>
        <taxon>Clostridia</taxon>
        <taxon>Lachnospirales</taxon>
        <taxon>Vallitaleaceae</taxon>
        <taxon>Vallitalea</taxon>
    </lineage>
</organism>
<dbReference type="Pfam" id="PF03358">
    <property type="entry name" value="FMN_red"/>
    <property type="match status" value="1"/>
</dbReference>
<feature type="domain" description="NADPH-dependent FMN reductase-like" evidence="1">
    <location>
        <begin position="31"/>
        <end position="101"/>
    </location>
</feature>